<proteinExistence type="predicted"/>
<dbReference type="EMBL" id="AYRZ02000012">
    <property type="protein sequence ID" value="PHT66544.1"/>
    <property type="molecule type" value="Genomic_DNA"/>
</dbReference>
<reference evidence="2 3" key="1">
    <citation type="journal article" date="2014" name="Nat. Genet.">
        <title>Genome sequence of the hot pepper provides insights into the evolution of pungency in Capsicum species.</title>
        <authorList>
            <person name="Kim S."/>
            <person name="Park M."/>
            <person name="Yeom S.I."/>
            <person name="Kim Y.M."/>
            <person name="Lee J.M."/>
            <person name="Lee H.A."/>
            <person name="Seo E."/>
            <person name="Choi J."/>
            <person name="Cheong K."/>
            <person name="Kim K.T."/>
            <person name="Jung K."/>
            <person name="Lee G.W."/>
            <person name="Oh S.K."/>
            <person name="Bae C."/>
            <person name="Kim S.B."/>
            <person name="Lee H.Y."/>
            <person name="Kim S.Y."/>
            <person name="Kim M.S."/>
            <person name="Kang B.C."/>
            <person name="Jo Y.D."/>
            <person name="Yang H.B."/>
            <person name="Jeong H.J."/>
            <person name="Kang W.H."/>
            <person name="Kwon J.K."/>
            <person name="Shin C."/>
            <person name="Lim J.Y."/>
            <person name="Park J.H."/>
            <person name="Huh J.H."/>
            <person name="Kim J.S."/>
            <person name="Kim B.D."/>
            <person name="Cohen O."/>
            <person name="Paran I."/>
            <person name="Suh M.C."/>
            <person name="Lee S.B."/>
            <person name="Kim Y.K."/>
            <person name="Shin Y."/>
            <person name="Noh S.J."/>
            <person name="Park J."/>
            <person name="Seo Y.S."/>
            <person name="Kwon S.Y."/>
            <person name="Kim H.A."/>
            <person name="Park J.M."/>
            <person name="Kim H.J."/>
            <person name="Choi S.B."/>
            <person name="Bosland P.W."/>
            <person name="Reeves G."/>
            <person name="Jo S.H."/>
            <person name="Lee B.W."/>
            <person name="Cho H.T."/>
            <person name="Choi H.S."/>
            <person name="Lee M.S."/>
            <person name="Yu Y."/>
            <person name="Do Choi Y."/>
            <person name="Park B.S."/>
            <person name="van Deynze A."/>
            <person name="Ashrafi H."/>
            <person name="Hill T."/>
            <person name="Kim W.T."/>
            <person name="Pai H.S."/>
            <person name="Ahn H.K."/>
            <person name="Yeam I."/>
            <person name="Giovannoni J.J."/>
            <person name="Rose J.K."/>
            <person name="Sorensen I."/>
            <person name="Lee S.J."/>
            <person name="Kim R.W."/>
            <person name="Choi I.Y."/>
            <person name="Choi B.S."/>
            <person name="Lim J.S."/>
            <person name="Lee Y.H."/>
            <person name="Choi D."/>
        </authorList>
    </citation>
    <scope>NUCLEOTIDE SEQUENCE [LARGE SCALE GENOMIC DNA]</scope>
    <source>
        <strain evidence="3">cv. CM334</strain>
    </source>
</reference>
<dbReference type="OMA" id="DDECSYS"/>
<dbReference type="Gene3D" id="2.40.50.140">
    <property type="entry name" value="Nucleic acid-binding proteins"/>
    <property type="match status" value="1"/>
</dbReference>
<protein>
    <submittedName>
        <fullName evidence="2">Uncharacterized protein</fullName>
    </submittedName>
</protein>
<organism evidence="2 3">
    <name type="scientific">Capsicum annuum</name>
    <name type="common">Capsicum pepper</name>
    <dbReference type="NCBI Taxonomy" id="4072"/>
    <lineage>
        <taxon>Eukaryota</taxon>
        <taxon>Viridiplantae</taxon>
        <taxon>Streptophyta</taxon>
        <taxon>Embryophyta</taxon>
        <taxon>Tracheophyta</taxon>
        <taxon>Spermatophyta</taxon>
        <taxon>Magnoliopsida</taxon>
        <taxon>eudicotyledons</taxon>
        <taxon>Gunneridae</taxon>
        <taxon>Pentapetalae</taxon>
        <taxon>asterids</taxon>
        <taxon>lamiids</taxon>
        <taxon>Solanales</taxon>
        <taxon>Solanaceae</taxon>
        <taxon>Solanoideae</taxon>
        <taxon>Capsiceae</taxon>
        <taxon>Capsicum</taxon>
    </lineage>
</organism>
<comment type="caution">
    <text evidence="2">The sequence shown here is derived from an EMBL/GenBank/DDBJ whole genome shotgun (WGS) entry which is preliminary data.</text>
</comment>
<dbReference type="Proteomes" id="UP000222542">
    <property type="component" value="Unassembled WGS sequence"/>
</dbReference>
<evidence type="ECO:0000313" key="2">
    <source>
        <dbReference type="EMBL" id="PHT66544.1"/>
    </source>
</evidence>
<gene>
    <name evidence="2" type="ORF">T459_30969</name>
</gene>
<evidence type="ECO:0000313" key="3">
    <source>
        <dbReference type="Proteomes" id="UP000222542"/>
    </source>
</evidence>
<name>A0A2G2Y9Z0_CAPAN</name>
<dbReference type="InterPro" id="IPR012340">
    <property type="entry name" value="NA-bd_OB-fold"/>
</dbReference>
<dbReference type="AlphaFoldDB" id="A0A2G2Y9Z0"/>
<accession>A0A2G2Y9Z0</accession>
<dbReference type="Gramene" id="PHT66544">
    <property type="protein sequence ID" value="PHT66544"/>
    <property type="gene ID" value="T459_30969"/>
</dbReference>
<keyword evidence="3" id="KW-1185">Reference proteome</keyword>
<sequence length="145" mass="16630">MGKTAKKLKEGLIDDDECSYSSELDDVIEKNLMFKVMVKEFNIIKQDEVYKVVKFADDEALFKEYRHPSLKYTESLFEGTQNKGGDELFETPIKNNLSGCGSSLTEINVESTDKQYTKRSKSVGKLPMQEYDDECNDKQSTNKVR</sequence>
<dbReference type="STRING" id="4072.A0A2G2Y9Z0"/>
<reference evidence="2 3" key="2">
    <citation type="journal article" date="2017" name="Genome Biol.">
        <title>New reference genome sequences of hot pepper reveal the massive evolution of plant disease-resistance genes by retroduplication.</title>
        <authorList>
            <person name="Kim S."/>
            <person name="Park J."/>
            <person name="Yeom S.I."/>
            <person name="Kim Y.M."/>
            <person name="Seo E."/>
            <person name="Kim K.T."/>
            <person name="Kim M.S."/>
            <person name="Lee J.M."/>
            <person name="Cheong K."/>
            <person name="Shin H.S."/>
            <person name="Kim S.B."/>
            <person name="Han K."/>
            <person name="Lee J."/>
            <person name="Park M."/>
            <person name="Lee H.A."/>
            <person name="Lee H.Y."/>
            <person name="Lee Y."/>
            <person name="Oh S."/>
            <person name="Lee J.H."/>
            <person name="Choi E."/>
            <person name="Choi E."/>
            <person name="Lee S.E."/>
            <person name="Jeon J."/>
            <person name="Kim H."/>
            <person name="Choi G."/>
            <person name="Song H."/>
            <person name="Lee J."/>
            <person name="Lee S.C."/>
            <person name="Kwon J.K."/>
            <person name="Lee H.Y."/>
            <person name="Koo N."/>
            <person name="Hong Y."/>
            <person name="Kim R.W."/>
            <person name="Kang W.H."/>
            <person name="Huh J.H."/>
            <person name="Kang B.C."/>
            <person name="Yang T.J."/>
            <person name="Lee Y.H."/>
            <person name="Bennetzen J.L."/>
            <person name="Choi D."/>
        </authorList>
    </citation>
    <scope>NUCLEOTIDE SEQUENCE [LARGE SCALE GENOMIC DNA]</scope>
    <source>
        <strain evidence="3">cv. CM334</strain>
    </source>
</reference>
<feature type="region of interest" description="Disordered" evidence="1">
    <location>
        <begin position="111"/>
        <end position="145"/>
    </location>
</feature>
<evidence type="ECO:0000256" key="1">
    <source>
        <dbReference type="SAM" id="MobiDB-lite"/>
    </source>
</evidence>